<dbReference type="AlphaFoldDB" id="A0A146JYQ5"/>
<organism evidence="1">
    <name type="scientific">Trepomonas sp. PC1</name>
    <dbReference type="NCBI Taxonomy" id="1076344"/>
    <lineage>
        <taxon>Eukaryota</taxon>
        <taxon>Metamonada</taxon>
        <taxon>Diplomonadida</taxon>
        <taxon>Hexamitidae</taxon>
        <taxon>Hexamitinae</taxon>
        <taxon>Trepomonas</taxon>
    </lineage>
</organism>
<dbReference type="EMBL" id="GDID01006766">
    <property type="protein sequence ID" value="JAP89840.1"/>
    <property type="molecule type" value="Transcribed_RNA"/>
</dbReference>
<reference evidence="1" key="1">
    <citation type="submission" date="2015-07" db="EMBL/GenBank/DDBJ databases">
        <title>Adaptation to a free-living lifestyle via gene acquisitions in the diplomonad Trepomonas sp. PC1.</title>
        <authorList>
            <person name="Xu F."/>
            <person name="Jerlstrom-Hultqvist J."/>
            <person name="Kolisko M."/>
            <person name="Simpson A.G.B."/>
            <person name="Roger A.J."/>
            <person name="Svard S.G."/>
            <person name="Andersson J.O."/>
        </authorList>
    </citation>
    <scope>NUCLEOTIDE SEQUENCE</scope>
    <source>
        <strain evidence="1">PC1</strain>
    </source>
</reference>
<sequence length="519" mass="61746">MASVKKVFVLDYFQLIGNTISVLSQNFQINYKKEDIINIIDESLLTLINQTCINYVKTETENEKNTLIEQLSVLEQEVLKCVNVLLPDDFSDLDYIMAFQLYIFDISNDDDLRLFEFDVILKLLELDCIEKMCIKKQQIPDDQQYNPQMYLFDPIPRYYGASLIKQIINISLKLSLKHFNQIIDRLKYLLQKYEDLSIMIIDDIIFLLNHINQIENVKYPKQKLLTCLDQLSEPFELKPQPSFTLFEYTMKLIKSSESFYQQKFIEQLLNDQFHHQNIVNQKYVLYWLQSMNENRTFYCELIERLIIQNMCQTKAQSSFFMNLLEILLKHQKSSNLQSLIQLFNQQKHLEMVPFKYILLEFCYNNRLIEDSKIIIQNLLQQILPNIQNSTSKDERVIINRNFTMKFEICYLSSDISIDGRYLRHCCMNLIIKFLELEEMESFFVQQFKNQAQNVMNVRLLSGSSPIHNWDNYIMFITGYINNGNLQEVYQDAVQLFLSIEELRQYAEKYFKGVGQKLGL</sequence>
<name>A0A146JYQ5_9EUKA</name>
<feature type="non-terminal residue" evidence="1">
    <location>
        <position position="1"/>
    </location>
</feature>
<protein>
    <submittedName>
        <fullName evidence="1">Uncharacterized protein</fullName>
    </submittedName>
</protein>
<gene>
    <name evidence="1" type="ORF">TPC1_30665</name>
</gene>
<evidence type="ECO:0000313" key="1">
    <source>
        <dbReference type="EMBL" id="JAP89840.1"/>
    </source>
</evidence>
<proteinExistence type="predicted"/>
<accession>A0A146JYQ5</accession>